<dbReference type="OrthoDB" id="2126185at2759"/>
<evidence type="ECO:0000256" key="1">
    <source>
        <dbReference type="SAM" id="Phobius"/>
    </source>
</evidence>
<feature type="transmembrane region" description="Helical" evidence="1">
    <location>
        <begin position="148"/>
        <end position="170"/>
    </location>
</feature>
<dbReference type="EMBL" id="ML978066">
    <property type="protein sequence ID" value="KAF2020530.1"/>
    <property type="molecule type" value="Genomic_DNA"/>
</dbReference>
<dbReference type="GeneID" id="54290829"/>
<reference evidence="2" key="1">
    <citation type="journal article" date="2020" name="Stud. Mycol.">
        <title>101 Dothideomycetes genomes: a test case for predicting lifestyles and emergence of pathogens.</title>
        <authorList>
            <person name="Haridas S."/>
            <person name="Albert R."/>
            <person name="Binder M."/>
            <person name="Bloem J."/>
            <person name="Labutti K."/>
            <person name="Salamov A."/>
            <person name="Andreopoulos B."/>
            <person name="Baker S."/>
            <person name="Barry K."/>
            <person name="Bills G."/>
            <person name="Bluhm B."/>
            <person name="Cannon C."/>
            <person name="Castanera R."/>
            <person name="Culley D."/>
            <person name="Daum C."/>
            <person name="Ezra D."/>
            <person name="Gonzalez J."/>
            <person name="Henrissat B."/>
            <person name="Kuo A."/>
            <person name="Liang C."/>
            <person name="Lipzen A."/>
            <person name="Lutzoni F."/>
            <person name="Magnuson J."/>
            <person name="Mondo S."/>
            <person name="Nolan M."/>
            <person name="Ohm R."/>
            <person name="Pangilinan J."/>
            <person name="Park H.-J."/>
            <person name="Ramirez L."/>
            <person name="Alfaro M."/>
            <person name="Sun H."/>
            <person name="Tritt A."/>
            <person name="Yoshinaga Y."/>
            <person name="Zwiers L.-H."/>
            <person name="Turgeon B."/>
            <person name="Goodwin S."/>
            <person name="Spatafora J."/>
            <person name="Crous P."/>
            <person name="Grigoriev I."/>
        </authorList>
    </citation>
    <scope>NUCLEOTIDE SEQUENCE</scope>
    <source>
        <strain evidence="2">CBS 175.79</strain>
    </source>
</reference>
<feature type="transmembrane region" description="Helical" evidence="1">
    <location>
        <begin position="190"/>
        <end position="210"/>
    </location>
</feature>
<keyword evidence="1" id="KW-1133">Transmembrane helix</keyword>
<feature type="transmembrane region" description="Helical" evidence="1">
    <location>
        <begin position="304"/>
        <end position="321"/>
    </location>
</feature>
<dbReference type="Proteomes" id="UP000799778">
    <property type="component" value="Unassembled WGS sequence"/>
</dbReference>
<keyword evidence="1" id="KW-0472">Membrane</keyword>
<feature type="transmembrane region" description="Helical" evidence="1">
    <location>
        <begin position="49"/>
        <end position="73"/>
    </location>
</feature>
<organism evidence="2 3">
    <name type="scientific">Aaosphaeria arxii CBS 175.79</name>
    <dbReference type="NCBI Taxonomy" id="1450172"/>
    <lineage>
        <taxon>Eukaryota</taxon>
        <taxon>Fungi</taxon>
        <taxon>Dikarya</taxon>
        <taxon>Ascomycota</taxon>
        <taxon>Pezizomycotina</taxon>
        <taxon>Dothideomycetes</taxon>
        <taxon>Pleosporomycetidae</taxon>
        <taxon>Pleosporales</taxon>
        <taxon>Pleosporales incertae sedis</taxon>
        <taxon>Aaosphaeria</taxon>
    </lineage>
</organism>
<gene>
    <name evidence="2" type="ORF">BU24DRAFT_487130</name>
</gene>
<dbReference type="AlphaFoldDB" id="A0A6A5Y6V1"/>
<accession>A0A6A5Y6V1</accession>
<evidence type="ECO:0000313" key="2">
    <source>
        <dbReference type="EMBL" id="KAF2020530.1"/>
    </source>
</evidence>
<protein>
    <submittedName>
        <fullName evidence="2">Uncharacterized protein</fullName>
    </submittedName>
</protein>
<keyword evidence="1" id="KW-0812">Transmembrane</keyword>
<keyword evidence="3" id="KW-1185">Reference proteome</keyword>
<evidence type="ECO:0000313" key="3">
    <source>
        <dbReference type="Proteomes" id="UP000799778"/>
    </source>
</evidence>
<feature type="transmembrane region" description="Helical" evidence="1">
    <location>
        <begin position="222"/>
        <end position="242"/>
    </location>
</feature>
<feature type="transmembrane region" description="Helical" evidence="1">
    <location>
        <begin position="6"/>
        <end position="29"/>
    </location>
</feature>
<feature type="transmembrane region" description="Helical" evidence="1">
    <location>
        <begin position="262"/>
        <end position="283"/>
    </location>
</feature>
<sequence length="358" mass="40888">MDSNKRAYAIFFGYLAACAALALYIVSRLRRTYTVLQKSRTARPPPKKYVYLFILLAIGSLGTTWYFMIRFFYTSYGNWLMWRSYYDLTPEQKHWGLWLKETSLFKEAWEIALVGYARFWWSSQIFFFACALGLDLEQQGIRRGITHTWTFMLLGQIVAISFATNLFILAQLLSPPPPPVQSSGGINRRWFGPWLLNFGAVVATIVPAFLLAAEEYWYGHSFFPVLITPHVALLVLPIIRSFLPAKYFHDPNVQFANRVYKFLWILTIGGGILLGLNSTGAAVRYGGYNGLKDALLDHPAVSSVGFDVIFCWVTWFAWWLVKKANANDVFVREKESDETWEASGTAISQSEGGAVRRR</sequence>
<dbReference type="RefSeq" id="XP_033388869.1">
    <property type="nucleotide sequence ID" value="XM_033533432.1"/>
</dbReference>
<name>A0A6A5Y6V1_9PLEO</name>
<proteinExistence type="predicted"/>